<dbReference type="RefSeq" id="WP_027470997.1">
    <property type="nucleotide sequence ID" value="NZ_BAMD01000067.1"/>
</dbReference>
<dbReference type="NCBIfam" id="NF033679">
    <property type="entry name" value="DNRLRE_dom"/>
    <property type="match status" value="1"/>
</dbReference>
<dbReference type="Pfam" id="PF19910">
    <property type="entry name" value="DUF6383"/>
    <property type="match status" value="1"/>
</dbReference>
<dbReference type="EMBL" id="BAMD01000067">
    <property type="protein sequence ID" value="GAF05076.1"/>
    <property type="molecule type" value="Genomic_DNA"/>
</dbReference>
<evidence type="ECO:0000259" key="6">
    <source>
        <dbReference type="Pfam" id="PF24517"/>
    </source>
</evidence>
<feature type="signal peptide" evidence="4">
    <location>
        <begin position="1"/>
        <end position="24"/>
    </location>
</feature>
<reference evidence="7 8" key="1">
    <citation type="journal article" date="2014" name="Genome Announc.">
        <title>Draft Genome Sequence of Cytophaga fermentans JCM 21142T, a Facultative Anaerobe Isolated from Marine Mud.</title>
        <authorList>
            <person name="Starns D."/>
            <person name="Oshima K."/>
            <person name="Suda W."/>
            <person name="Iino T."/>
            <person name="Yuki M."/>
            <person name="Inoue J."/>
            <person name="Kitamura K."/>
            <person name="Iida T."/>
            <person name="Darby A."/>
            <person name="Hattori M."/>
            <person name="Ohkuma M."/>
        </authorList>
    </citation>
    <scope>NUCLEOTIDE SEQUENCE [LARGE SCALE GENOMIC DNA]</scope>
    <source>
        <strain evidence="7 8">JCM 21142</strain>
    </source>
</reference>
<dbReference type="Proteomes" id="UP000019402">
    <property type="component" value="Unassembled WGS sequence"/>
</dbReference>
<comment type="subcellular location">
    <subcellularLocation>
        <location evidence="1">Secreted</location>
    </subcellularLocation>
</comment>
<proteinExistence type="predicted"/>
<name>W7YKP5_9BACT</name>
<evidence type="ECO:0000313" key="8">
    <source>
        <dbReference type="Proteomes" id="UP000019402"/>
    </source>
</evidence>
<feature type="chain" id="PRO_5004907392" description="Secretion system C-terminal sorting domain-containing protein" evidence="4">
    <location>
        <begin position="25"/>
        <end position="283"/>
    </location>
</feature>
<evidence type="ECO:0000259" key="5">
    <source>
        <dbReference type="Pfam" id="PF19910"/>
    </source>
</evidence>
<gene>
    <name evidence="7" type="ORF">JCM21142_93799</name>
</gene>
<protein>
    <recommendedName>
        <fullName evidence="9">Secretion system C-terminal sorting domain-containing protein</fullName>
    </recommendedName>
</protein>
<dbReference type="AlphaFoldDB" id="W7YKP5"/>
<dbReference type="Pfam" id="PF24517">
    <property type="entry name" value="CBM96"/>
    <property type="match status" value="1"/>
</dbReference>
<evidence type="ECO:0000256" key="2">
    <source>
        <dbReference type="ARBA" id="ARBA00022525"/>
    </source>
</evidence>
<comment type="caution">
    <text evidence="7">The sequence shown here is derived from an EMBL/GenBank/DDBJ whole genome shotgun (WGS) entry which is preliminary data.</text>
</comment>
<evidence type="ECO:0000256" key="1">
    <source>
        <dbReference type="ARBA" id="ARBA00004613"/>
    </source>
</evidence>
<dbReference type="GO" id="GO:0005576">
    <property type="term" value="C:extracellular region"/>
    <property type="evidence" value="ECO:0007669"/>
    <property type="project" value="UniProtKB-SubCell"/>
</dbReference>
<evidence type="ECO:0000256" key="4">
    <source>
        <dbReference type="SAM" id="SignalP"/>
    </source>
</evidence>
<dbReference type="InterPro" id="IPR045963">
    <property type="entry name" value="DUF6383"/>
</dbReference>
<keyword evidence="3 4" id="KW-0732">Signal</keyword>
<keyword evidence="2" id="KW-0964">Secreted</keyword>
<dbReference type="InterPro" id="IPR055372">
    <property type="entry name" value="CBM96"/>
</dbReference>
<dbReference type="OrthoDB" id="9809583at2"/>
<keyword evidence="8" id="KW-1185">Reference proteome</keyword>
<feature type="domain" description="DUF6383" evidence="5">
    <location>
        <begin position="212"/>
        <end position="282"/>
    </location>
</feature>
<organism evidence="7 8">
    <name type="scientific">Saccharicrinis fermentans DSM 9555 = JCM 21142</name>
    <dbReference type="NCBI Taxonomy" id="869213"/>
    <lineage>
        <taxon>Bacteria</taxon>
        <taxon>Pseudomonadati</taxon>
        <taxon>Bacteroidota</taxon>
        <taxon>Bacteroidia</taxon>
        <taxon>Marinilabiliales</taxon>
        <taxon>Marinilabiliaceae</taxon>
        <taxon>Saccharicrinis</taxon>
    </lineage>
</organism>
<feature type="domain" description="Carbohydrate-binding module family 96" evidence="6">
    <location>
        <begin position="27"/>
        <end position="187"/>
    </location>
</feature>
<evidence type="ECO:0000313" key="7">
    <source>
        <dbReference type="EMBL" id="GAF05076.1"/>
    </source>
</evidence>
<accession>W7YKP5</accession>
<sequence>MKKVLQQFSFLAIMLVLGMSLTYAQTLVKVSADTHIHSYSGNVDTNFGSNSVFIIKTKADGSIDRVGLVKLDFTSLTDYNANEIKLVTFNVSFHNAHAGTITLYDYSDDWTETGVTWNNAPTNDISTLTQKAEWSVSSSWNRSDLFGSVDITDYFKEVMSGDKVMSMALVGENSDSGYDIQTKENTDTPIEGFYDWAPYVVITYVSTVIGDTEASDVIVTGGTGIVNVQNCEQGATVIIYDLTGKMISKKEVNSSTETFTAPSGICIVKVIGSQISTSKVLVK</sequence>
<evidence type="ECO:0000256" key="3">
    <source>
        <dbReference type="ARBA" id="ARBA00022729"/>
    </source>
</evidence>
<evidence type="ECO:0008006" key="9">
    <source>
        <dbReference type="Google" id="ProtNLM"/>
    </source>
</evidence>